<accession>A0A941E7R3</accession>
<keyword evidence="7" id="KW-1185">Reference proteome</keyword>
<evidence type="ECO:0000256" key="1">
    <source>
        <dbReference type="ARBA" id="ARBA00022679"/>
    </source>
</evidence>
<keyword evidence="1" id="KW-0808">Transferase</keyword>
<sequence>MAGTRPLYWTVFGAGTMDPCFGDPDTTAQVVSYFNQVMTGLDELKAGLQSVLATATSSGFVGKTADVLRNQIDSQSRLVNFLNQAQTAYSEAASALSAYYGVMVEQQQVSIDAYHQAVALNLPSTDPQVKHLWSIAKGAGETMQAAGNKAAGVIGSLYQTTASPISFGEKLLQDMGFLLIALGIVAVLFGGPIALLDYAVNLAVFIYGVVQFAEGKISFGELLLDLLNVLFPSTRGMIGDIVDGLELGTNAIKNAGETVVNLFRGDVSLDALFTNFSFATLLSTDVLSMAANAVKVGGLWVVDTLKAVPAFLGEELGGIKSLRLITPMSKEDLSDGLLSAIKTGILQRGLLISPEALANLGGLSERASAGVLNLAKVGGEGVATVFDSLRSAVAELVPGSAVSDAKLAVDAAGAVTKLDVAGQNVAGVAFHGLSAIDALQVVNPELRGASGADLFLAKVAGPQVEAVPVFDTSTGLQHGTIDLATGEPIGADGASSLATHLRTVPSSGYDGGSATAFPSIESLRTVVGSVGMPQFRVTLDGSVSAALHSTAALAEDSIFGIDHSAKFLSGVLPEIGAAIHTGPLSVVSNRVEPVVNVHDVTSSAAVSGHLEATANAFDVAGQAGIGGLAEVSATASLGHGVVLPPVGADHIVSVTGLGDLAQPVRVPSIDAHLADLSALQALDHASGSAFAAPVVSAHGDLSGVGEFGVAAVSHPIEVAGVGDLGTVASVPGHGDFAALGEAGDLVASAVRHDGDLPGLTSAGIDPAGIDSLGLAPARIDSVGSRVGVEFVDHGAAGTGYVTEHGTIEARPVPGHDVGDSVGISDLNMPSQGVADSASLSSRGLSEVTGLVDVGARADSGVKGLIDPDAARVPVPLAEHAAPVADHPFASDPDPAVKAKSPASGSDPVAIGHESATAGPGTTTFGHSGELAKELHEAAPKLSRADYQIQLTGELRAAKARFDTAWQRLRAEAGPGPGKLFSNKEKAKAWSVLKADLKQSFAERYTDPADGWARPVTVAGLSGPDDLRPYYRFSEQWTLSADARAAKFTGKFDYEAELALVHAKAEPQFRQAVALWGGTRAGRPGPDGNVVNEALSTFKKDVEKSFAEINGRPGEGWRPNGGQAVAFEPTLSGLTDGLPGWLDRYFLAQAKLESAEHRFWSAFELAITKNHEAAASPLFADAREGAQFAALKELADPNGIWKDLGAKLREEVEQQRMLHDDPAQLRRAIDTRVQDLLGSVEERVNRAIDLGKDLRSLRTAVDDLAGGDKGTGIRLTGKVVDQLFWKISDEEFRDAFGTMRGRTAVGIPTFRLLREAAGEFNSKLSLRIEHLAQEAHYSDVPAMDRLPMRELLTDLDKSFQKIKDLHPDLGEHTAVIHQAFSDLGQAIAARLQQAPVLAKALEGGRVGAPSGTLADALSGGGRPILAKEVKQMVAADFEKILESDSGASQDPAASGKGLPGAQSTAAMPPAQARALVKGELLKVVDEHLASAAPSWNALHDDLVQALGQARETHPGSGISDLALKRFDDAAGRLQDRFHDAVSLADGLAAARVDALRLDPGGHGLGLGSVTRVVAERVDALARGDFRAINGSGQGFDMLHLDNALTRKADVAADDPGAAALDPKAAEHGRAGAATDTTYAEEPVAHLATPLMRDAVEHFEISMSRRVTDYSLLLHDGGALGERFWAEFGRTVRSDLTRAVDHAVQAHPEAGTDLVELVKDRLADAFDQVHIQESRFATPTSEQDGLQSLGEVFAAQPDQVAASLRAMISGDFESVARGIGHASGSAPEGFGTLSREIVGKLEGAVGKHLEQHPELFGDVVHDQAAVKQAWTELKAVAQKIVDDAQHADLGALDPKIGVEFGKTLDSVRFRLEDQFVPELPETAAFTHRDAALNPGGRPTAEQFGRLLRDKIAEVQTELANTEWAIRAQVHAETVPLLHEVLATKFNGAVNQRFADRAALGLRSEASSLDGAGPHANDPDSFIVHTDDTGAAFTPKPGADISRTTLAEVRGWFADEALGIYADHLTALHGLRAADRLGDASLGELDRGLTRALDGLGSELDAKLEHAAALDRGLLDLRAAFEDAHANWNALFRGDKALSPEAVKRVWKQVDKDAREVFQFIHEPAPDSGWEGLWHKLGGVDAVWDRALRRLEDGFPSRLQVEEELLDALHDGAGQLHAIGSRHKVPAAPADALATDFRTELVTDYHQIFNPKSQYDIAAWLKHEAANENTFADKLRDLRNPHPVTSREQLAALWGKAFGDAPHTAELPHDGATASVGSSGDQHVRLPQAQQEVQAIGSAESRSGPDRPPLPVRDSLLDPADAGFAGAEPSRAHVAEAFADQHSGPARSDIGAGAPLPELSALAQSTISLEHATDSFEPGLPSRTTVPHPIDASSGFDFETDFAARMATVPLLQTLSPDQVTALRTSAADAWRAHLGRLETSIPHAPGEASSGETLPQNTASFYTDLMNTLPSRAMFLKHHTLLTPRPDFEADFAAKVAQTPALQELPTQKLEALKASAIRDWAKRFDNAESSAYVGSPKPTDPLQSPAIHSYRDSLNLLPARADYLERQSTFETRLLKDVATATAKWLESGLSPESTHAASIKFQAALRREFASAHASLLEHGAAPGDWLESKYPLLENNIDGWVGLEALAHTAVQRIDETAQWLRLSLSEQQYSAAHTTPTGPEPLEALVFQLSGEVAQATVSAQKSLLIASGSPVDAATRVRWFHEDMAERFDLVAEQWLTDAGDGAVVRAILPELRAAALGEPGWAAETDLAETAPSPASPLDALGDDWPRARFVRLEDLAPDEYGVTPYLPTSEGAVFVAGPYDAAADRMLVDGVWRTSREVARWITADGRRWRPVRPQPVVLIGGELGESSFPASVAGFLEESVGDGEHPLVIATSGHPVLTLAGDFVVPPVTRSSGHALAWPQEVGQGWDIHGANGERIALGWYLDDSLGLLGVEVRRGSVLPGTPIVWSHGPQTPTAMLHTATLLPALTRPVANSAAEVAALPEVWLAAQRAVVERSRPPMVLGHVPNIVRRARLHAAIRAVLVESAAFGKDAGDALAKELGPTGGAPDLGWLGGGGSRWTRQERGLLPGGVVGWSAASPPQRTIVDEYEMLDLSQPGPSGVTSSSSARDPAADEAADYFAPWRAPDSSHLGKGKAPETASARIEPATEPSRVAPWYVEADALGEFTVEEVNPEKNSVGDANAEARAIMEALGQREAIGKLSNGVRHAIEREIAGLLAERDGKKWAAHLRNGVHVEVPGHTVWLRPVLRGARHVPTEQRARRVYQVNFAGIKTQHTQQWASRNWLIGAAQATLNIASSALTAVAPVAPRVSLSSSRRHTASAALEVVSGLKAMSGGAENFAAAALVKVYLDGIELDHGREPVGELTVTFPQFLTPRLANPVDSTRPPAHRALPGRLKLRAQFLPTALDSGPVLADLQAKLLAAGVKAGLVAEISREIAEQMLSETSVRNRSRWLFTSGDVSDPIRVKSGPARFEGGLTIAAEIESLEPLDPAPLADVAGEPAPPPRVPFRSDMGLASTMKHAGGHGSAAKLDLASDVGGLGGAGHRAVGFLLGALSLGSERGYSSSITALAMNKTTLIRKAPFKRYRAVVRVTIKTDSTTHQVADAAASVHSELLVPLLEAAEFETKVLGAVVSPDLSGADAWARVRSSATVRALLAGAADEGVEPLREMERPAVLDNAGSLRDPERPAVLDARGPHSTPDDDPMPIATGRGQGFGMLLSLTGSERVYTDLRDVLHVRVAQMRAKKSRISVGNQAMGGGSARPIYRDDKAVKKTDWSQIHRDLSAKFGSPALEADLAVLLAGIEHTARIGGVTYDMAVIGHLLDRHEDGATSAFEMAVNARSTGGITTSVEKNRSVTQELTIAGAARVKLSSRVRLEAGDFAVTPGHTRIRGKGHVTGTKGYRRTETDGVVDASVRTIVYEVSMRVDGGQKETWYIHSGDLVGEDVVARIVVAPQHLASQTEAVPPAPTVTEGQSPAEQAAVRAERIGLVGRMLDFSTGAEGVYPAFLIVPELARAVSDAHADLNSLPHRPERWDWPEQIRRMSTPTALQAHFDALVSERGWVQPLPEVKGWKQAVAYRLRFVNGRLLKSSAGDVEIEHYGQAMDHLDGTAGREWGVELSAAGGLVVEFGGGEGSGGHEPTSTRRAGNQLSIRGAVNIDSRWGRERSAGRGQIRITRTTMAGVVHTVRGDAVLEVDVMRWKGDKEQVLSVNVKVPDGLDLLVPHRRAEDLGLQVPPEAAPDVPRPQPGLRRVPVDQELAFGAAHVEALDADQVGREILGVLRRRGVLSPLGTIPGGRPNGLQRWVEDQFSSRELKKEILRLRQGMIRWRPLPAVFGGTRHLWIKVTADVGRITGQRARLETKLTLRHEDYALSGEGRSQGLDSDIAIRLQGHGAIADTGLAGGDVEVGYKQESEVSHGTDTSSKDIFRLGASDGSEEFEHEVTYKIEIGVTPEPPEFLRWPQVGYKKSVLGVGNLGAAMLGWRDAMERFWYGHRPWAWFETVTTRPAGGGAEALGGEAAEPRPITGSVRLVVPGHLTELVPDGPAAARTVAPSAFGINPRWAEPGRRGAIPDEALERFAKVVYPVITPAGLAAERWAPLTTVAIRHRPADLEAPGAWQVPSFGFGRPSALNVNHFSMLNSGIERLLLHTYHMPLRDIPVREAGAPGLPGDKHDIVLGLDIVDVRPVTRGEVPISASFKTRRYAQQGTEPKKSIKRGSGWFASAAMTGGASAGDTLAEGDLGVGRGAMHFEIEGTEPGEVAERDEEERTDFRYYRADVVLVIRGSRGTLRVGVPDGLYFALRAEDGDWAEGQLPDVFRSLGGQAPLDERVEALRPADDRLVSEQQVAAPVGASGRRYEPKLSSIPEEDETVGESPNARFDLAPGAPPRAPLPGRHAADSGGHGGIQKRVDGQVLEKETNAVEVGFYTMVRQLPEGHPLKLVVPHSYEADDVARMEGREPEPPTSGSRIFIDDLTYGMREPTLLDVKIGSRTASRHELLRHLSASTAWLKKNKLKLADQVTGSSSRGYRVVGGTGLEGSRREIGRDSVAHMRTYVEEGSVEALAGLLRDRILAIGAAAEKSGYAFVAASVLMAVDRQPTDASRAVDVKLIDFAHTFRPGDPGTDLDQYAKYAANFRDGINALVDDLSEIAAGRAGA</sequence>
<organism evidence="6 7">
    <name type="scientific">Actinospica acidithermotolerans</name>
    <dbReference type="NCBI Taxonomy" id="2828514"/>
    <lineage>
        <taxon>Bacteria</taxon>
        <taxon>Bacillati</taxon>
        <taxon>Actinomycetota</taxon>
        <taxon>Actinomycetes</taxon>
        <taxon>Catenulisporales</taxon>
        <taxon>Actinospicaceae</taxon>
        <taxon>Actinospica</taxon>
    </lineage>
</organism>
<feature type="region of interest" description="Disordered" evidence="3">
    <location>
        <begin position="885"/>
        <end position="926"/>
    </location>
</feature>
<evidence type="ECO:0000256" key="4">
    <source>
        <dbReference type="SAM" id="Phobius"/>
    </source>
</evidence>
<reference evidence="6" key="1">
    <citation type="submission" date="2021-04" db="EMBL/GenBank/DDBJ databases">
        <title>Genome based classification of Actinospica acidithermotolerans sp. nov., an actinobacterium isolated from an Indonesian hot spring.</title>
        <authorList>
            <person name="Kusuma A.B."/>
            <person name="Putra K.E."/>
            <person name="Nafisah S."/>
            <person name="Loh J."/>
            <person name="Nouioui I."/>
            <person name="Goodfellow M."/>
        </authorList>
    </citation>
    <scope>NUCLEOTIDE SEQUENCE</scope>
    <source>
        <strain evidence="6">MGRD01-02</strain>
    </source>
</reference>
<dbReference type="PROSITE" id="PS50172">
    <property type="entry name" value="BRCT"/>
    <property type="match status" value="1"/>
</dbReference>
<dbReference type="InterPro" id="IPR038286">
    <property type="entry name" value="IPK_sf"/>
</dbReference>
<dbReference type="PANTHER" id="PTHR12400:SF21">
    <property type="entry name" value="KINASE"/>
    <property type="match status" value="1"/>
</dbReference>
<feature type="region of interest" description="Disordered" evidence="3">
    <location>
        <begin position="3147"/>
        <end position="3172"/>
    </location>
</feature>
<evidence type="ECO:0000259" key="5">
    <source>
        <dbReference type="PROSITE" id="PS50172"/>
    </source>
</evidence>
<keyword evidence="2 6" id="KW-0418">Kinase</keyword>
<keyword evidence="4" id="KW-1133">Transmembrane helix</keyword>
<feature type="region of interest" description="Disordered" evidence="3">
    <location>
        <begin position="4873"/>
        <end position="4932"/>
    </location>
</feature>
<feature type="transmembrane region" description="Helical" evidence="4">
    <location>
        <begin position="176"/>
        <end position="196"/>
    </location>
</feature>
<dbReference type="Pfam" id="PF03770">
    <property type="entry name" value="IPK"/>
    <property type="match status" value="1"/>
</dbReference>
<gene>
    <name evidence="6" type="ORF">KDK95_16320</name>
</gene>
<feature type="region of interest" description="Disordered" evidence="3">
    <location>
        <begin position="3699"/>
        <end position="3731"/>
    </location>
</feature>
<dbReference type="InterPro" id="IPR005522">
    <property type="entry name" value="IPK"/>
</dbReference>
<dbReference type="PANTHER" id="PTHR12400">
    <property type="entry name" value="INOSITOL POLYPHOSPHATE KINASE"/>
    <property type="match status" value="1"/>
</dbReference>
<evidence type="ECO:0000313" key="6">
    <source>
        <dbReference type="EMBL" id="MBR7827885.1"/>
    </source>
</evidence>
<dbReference type="Proteomes" id="UP000676325">
    <property type="component" value="Unassembled WGS sequence"/>
</dbReference>
<dbReference type="InterPro" id="IPR001357">
    <property type="entry name" value="BRCT_dom"/>
</dbReference>
<protein>
    <submittedName>
        <fullName evidence="6">Inositol polyphosphate kinase family protein</fullName>
    </submittedName>
</protein>
<dbReference type="GO" id="GO:0005737">
    <property type="term" value="C:cytoplasm"/>
    <property type="evidence" value="ECO:0007669"/>
    <property type="project" value="TreeGrafter"/>
</dbReference>
<dbReference type="RefSeq" id="WP_212519027.1">
    <property type="nucleotide sequence ID" value="NZ_JAGSOH010000044.1"/>
</dbReference>
<feature type="region of interest" description="Disordered" evidence="3">
    <location>
        <begin position="1443"/>
        <end position="1465"/>
    </location>
</feature>
<comment type="caution">
    <text evidence="6">The sequence shown here is derived from an EMBL/GenBank/DDBJ whole genome shotgun (WGS) entry which is preliminary data.</text>
</comment>
<dbReference type="GO" id="GO:0032958">
    <property type="term" value="P:inositol phosphate biosynthetic process"/>
    <property type="evidence" value="ECO:0007669"/>
    <property type="project" value="InterPro"/>
</dbReference>
<keyword evidence="4" id="KW-0812">Transmembrane</keyword>
<evidence type="ECO:0000256" key="3">
    <source>
        <dbReference type="SAM" id="MobiDB-lite"/>
    </source>
</evidence>
<dbReference type="EMBL" id="JAGSOH010000044">
    <property type="protein sequence ID" value="MBR7827885.1"/>
    <property type="molecule type" value="Genomic_DNA"/>
</dbReference>
<keyword evidence="4" id="KW-0472">Membrane</keyword>
<name>A0A941E7R3_9ACTN</name>
<dbReference type="GO" id="GO:0016301">
    <property type="term" value="F:kinase activity"/>
    <property type="evidence" value="ECO:0007669"/>
    <property type="project" value="UniProtKB-KW"/>
</dbReference>
<evidence type="ECO:0000313" key="7">
    <source>
        <dbReference type="Proteomes" id="UP000676325"/>
    </source>
</evidence>
<feature type="region of interest" description="Disordered" evidence="3">
    <location>
        <begin position="3119"/>
        <end position="3138"/>
    </location>
</feature>
<evidence type="ECO:0000256" key="2">
    <source>
        <dbReference type="ARBA" id="ARBA00022777"/>
    </source>
</evidence>
<feature type="region of interest" description="Disordered" evidence="3">
    <location>
        <begin position="2258"/>
        <end position="2326"/>
    </location>
</feature>
<proteinExistence type="predicted"/>
<dbReference type="Gene3D" id="3.30.470.160">
    <property type="entry name" value="Inositol polyphosphate kinase"/>
    <property type="match status" value="1"/>
</dbReference>
<dbReference type="SUPFAM" id="SSF56104">
    <property type="entry name" value="SAICAR synthase-like"/>
    <property type="match status" value="1"/>
</dbReference>
<feature type="domain" description="BRCT" evidence="5">
    <location>
        <begin position="2684"/>
        <end position="2741"/>
    </location>
</feature>
<feature type="compositionally biased region" description="Polar residues" evidence="3">
    <location>
        <begin position="3121"/>
        <end position="3132"/>
    </location>
</feature>